<evidence type="ECO:0000313" key="4">
    <source>
        <dbReference type="EMBL" id="OJG15572.1"/>
    </source>
</evidence>
<dbReference type="Pfam" id="PF17802">
    <property type="entry name" value="SpaA"/>
    <property type="match status" value="1"/>
</dbReference>
<evidence type="ECO:0000259" key="2">
    <source>
        <dbReference type="Pfam" id="PF16555"/>
    </source>
</evidence>
<feature type="domain" description="SpaA-like prealbumin fold" evidence="3">
    <location>
        <begin position="220"/>
        <end position="316"/>
    </location>
</feature>
<dbReference type="Pfam" id="PF16555">
    <property type="entry name" value="GramPos_pilinD1"/>
    <property type="match status" value="1"/>
</dbReference>
<evidence type="ECO:0000313" key="5">
    <source>
        <dbReference type="Proteomes" id="UP000182835"/>
    </source>
</evidence>
<feature type="transmembrane region" description="Helical" evidence="1">
    <location>
        <begin position="405"/>
        <end position="422"/>
    </location>
</feature>
<organism evidence="4 5">
    <name type="scientific">Enterococcus canintestini</name>
    <dbReference type="NCBI Taxonomy" id="317010"/>
    <lineage>
        <taxon>Bacteria</taxon>
        <taxon>Bacillati</taxon>
        <taxon>Bacillota</taxon>
        <taxon>Bacilli</taxon>
        <taxon>Lactobacillales</taxon>
        <taxon>Enterococcaceae</taxon>
        <taxon>Enterococcus</taxon>
    </lineage>
</organism>
<dbReference type="AlphaFoldDB" id="A0A1L8R743"/>
<accession>A0A1L8R743</accession>
<keyword evidence="1" id="KW-0812">Transmembrane</keyword>
<feature type="domain" description="Gram-positive pilin subunit D1 N-terminal" evidence="2">
    <location>
        <begin position="28"/>
        <end position="202"/>
    </location>
</feature>
<keyword evidence="1" id="KW-1133">Transmembrane helix</keyword>
<sequence length="432" mass="49209">MNVLFSITFLFSLVGGILPQSVRAETSEQIEIVLHKRIYRDVRAPEDHFYENDGLTIKEDSKNPDDLALIEKTVGLNGANFEVFDATKLYDQTNLTPEKFVASFSKMSRKEAKKIAHEENLQHIGKITTQTDSKLQKEGIARIQLPSQKGKAYLFIETKLNENKQLNVDLDKKAAPLMVLLPQYHPINQEVLKEIHLYPKNVGYVRDPYFFKYGKNSASDLTEGKPVTGAKFVIFQYDKNKQKIYLDMSPVHDLQNSWVTSSDPLNDTRVDKFISDQDGLVNTGERFLPSGTYYFEEVQAAPGYRIDAAAKKVKVEIPEAWYDDDGNFQPVKVNGQEMDELISGKVPESAYQKKEPRVYNYQTKTSVPQDPRPNGRLPQTLGTMVPADLVKTLRQRLPQTNEGKSLLFVFGLVLIFAVISVWRKFIIHKIGR</sequence>
<comment type="caution">
    <text evidence="4">The sequence shown here is derived from an EMBL/GenBank/DDBJ whole genome shotgun (WGS) entry which is preliminary data.</text>
</comment>
<dbReference type="InterPro" id="IPR041033">
    <property type="entry name" value="SpaA_PFL_dom_1"/>
</dbReference>
<dbReference type="STRING" id="317010.RU96_GL002121"/>
<name>A0A1L8R743_9ENTE</name>
<dbReference type="Gene3D" id="2.60.40.10">
    <property type="entry name" value="Immunoglobulins"/>
    <property type="match status" value="2"/>
</dbReference>
<gene>
    <name evidence="4" type="ORF">RU96_GL002121</name>
</gene>
<evidence type="ECO:0000259" key="3">
    <source>
        <dbReference type="Pfam" id="PF17802"/>
    </source>
</evidence>
<dbReference type="EMBL" id="JXKG01000006">
    <property type="protein sequence ID" value="OJG15572.1"/>
    <property type="molecule type" value="Genomic_DNA"/>
</dbReference>
<protein>
    <submittedName>
        <fullName evidence="4">Uncharacterized protein</fullName>
    </submittedName>
</protein>
<proteinExistence type="predicted"/>
<keyword evidence="1" id="KW-0472">Membrane</keyword>
<reference evidence="4 5" key="1">
    <citation type="submission" date="2014-12" db="EMBL/GenBank/DDBJ databases">
        <title>Draft genome sequences of 29 type strains of Enterococci.</title>
        <authorList>
            <person name="Zhong Z."/>
            <person name="Sun Z."/>
            <person name="Liu W."/>
            <person name="Zhang W."/>
            <person name="Zhang H."/>
        </authorList>
    </citation>
    <scope>NUCLEOTIDE SEQUENCE [LARGE SCALE GENOMIC DNA]</scope>
    <source>
        <strain evidence="4 5">DSM 21207</strain>
    </source>
</reference>
<dbReference type="Proteomes" id="UP000182835">
    <property type="component" value="Unassembled WGS sequence"/>
</dbReference>
<dbReference type="InterPro" id="IPR032364">
    <property type="entry name" value="GramPos_pilinD1_N"/>
</dbReference>
<dbReference type="InterPro" id="IPR013783">
    <property type="entry name" value="Ig-like_fold"/>
</dbReference>
<evidence type="ECO:0000256" key="1">
    <source>
        <dbReference type="SAM" id="Phobius"/>
    </source>
</evidence>